<keyword evidence="2" id="KW-1185">Reference proteome</keyword>
<dbReference type="STRING" id="1420851.AU255_09180"/>
<dbReference type="AlphaFoldDB" id="A0A1V8M8T4"/>
<protein>
    <submittedName>
        <fullName evidence="1">Uncharacterized protein</fullName>
    </submittedName>
</protein>
<dbReference type="RefSeq" id="WP_080522616.1">
    <property type="nucleotide sequence ID" value="NZ_LPUF01000001.1"/>
</dbReference>
<dbReference type="EMBL" id="LPUF01000001">
    <property type="protein sequence ID" value="OQK18010.1"/>
    <property type="molecule type" value="Genomic_DNA"/>
</dbReference>
<proteinExistence type="predicted"/>
<dbReference type="Proteomes" id="UP000191980">
    <property type="component" value="Unassembled WGS sequence"/>
</dbReference>
<accession>A0A1V8M8T4</accession>
<reference evidence="1 2" key="1">
    <citation type="submission" date="2015-12" db="EMBL/GenBank/DDBJ databases">
        <authorList>
            <person name="Shamseldin A."/>
            <person name="Moawad H."/>
            <person name="Abd El-Rahim W.M."/>
            <person name="Sadowsky M.J."/>
        </authorList>
    </citation>
    <scope>NUCLEOTIDE SEQUENCE [LARGE SCALE GENOMIC DNA]</scope>
    <source>
        <strain evidence="1 2">WF1</strain>
    </source>
</reference>
<evidence type="ECO:0000313" key="1">
    <source>
        <dbReference type="EMBL" id="OQK18010.1"/>
    </source>
</evidence>
<gene>
    <name evidence="1" type="ORF">AU255_09180</name>
</gene>
<comment type="caution">
    <text evidence="1">The sequence shown here is derived from an EMBL/GenBank/DDBJ whole genome shotgun (WGS) entry which is preliminary data.</text>
</comment>
<evidence type="ECO:0000313" key="2">
    <source>
        <dbReference type="Proteomes" id="UP000191980"/>
    </source>
</evidence>
<name>A0A1V8M8T4_9GAMM</name>
<organism evidence="1 2">
    <name type="scientific">Methyloprofundus sedimenti</name>
    <dbReference type="NCBI Taxonomy" id="1420851"/>
    <lineage>
        <taxon>Bacteria</taxon>
        <taxon>Pseudomonadati</taxon>
        <taxon>Pseudomonadota</taxon>
        <taxon>Gammaproteobacteria</taxon>
        <taxon>Methylococcales</taxon>
        <taxon>Methylococcaceae</taxon>
        <taxon>Methyloprofundus</taxon>
    </lineage>
</organism>
<sequence length="83" mass="9155">MSISSFTKMKSTELIEILAALSVVNNVSEKLRMHLNGECEIDNVDELANFYVLGGLGASIKYLAKSAAFRAEWIEQNSTDLQS</sequence>